<keyword evidence="4 11" id="KW-0732">Signal</keyword>
<protein>
    <recommendedName>
        <fullName evidence="10">beta-glucosidase</fullName>
        <ecNumber evidence="10">3.2.1.21</ecNumber>
    </recommendedName>
</protein>
<dbReference type="STRING" id="41688.A0A2N3NKW4"/>
<evidence type="ECO:0000256" key="8">
    <source>
        <dbReference type="ARBA" id="ARBA00023295"/>
    </source>
</evidence>
<gene>
    <name evidence="13" type="ORF">jhhlp_000372</name>
</gene>
<dbReference type="EC" id="3.2.1.21" evidence="10"/>
<dbReference type="OrthoDB" id="416222at2759"/>
<evidence type="ECO:0000256" key="5">
    <source>
        <dbReference type="ARBA" id="ARBA00022801"/>
    </source>
</evidence>
<keyword evidence="7 10" id="KW-0119">Carbohydrate metabolism</keyword>
<dbReference type="GO" id="GO:0030245">
    <property type="term" value="P:cellulose catabolic process"/>
    <property type="evidence" value="ECO:0007669"/>
    <property type="project" value="UniProtKB-UniPathway"/>
</dbReference>
<dbReference type="PANTHER" id="PTHR42715">
    <property type="entry name" value="BETA-GLUCOSIDASE"/>
    <property type="match status" value="1"/>
</dbReference>
<dbReference type="InterPro" id="IPR019800">
    <property type="entry name" value="Glyco_hydro_3_AS"/>
</dbReference>
<dbReference type="Pfam" id="PF00933">
    <property type="entry name" value="Glyco_hydro_3"/>
    <property type="match status" value="1"/>
</dbReference>
<dbReference type="Gene3D" id="2.60.40.10">
    <property type="entry name" value="Immunoglobulins"/>
    <property type="match status" value="1"/>
</dbReference>
<dbReference type="InParanoid" id="A0A2N3NKW4"/>
<keyword evidence="5 10" id="KW-0378">Hydrolase</keyword>
<evidence type="ECO:0000256" key="11">
    <source>
        <dbReference type="SAM" id="SignalP"/>
    </source>
</evidence>
<evidence type="ECO:0000256" key="6">
    <source>
        <dbReference type="ARBA" id="ARBA00023180"/>
    </source>
</evidence>
<organism evidence="13 14">
    <name type="scientific">Lomentospora prolificans</name>
    <dbReference type="NCBI Taxonomy" id="41688"/>
    <lineage>
        <taxon>Eukaryota</taxon>
        <taxon>Fungi</taxon>
        <taxon>Dikarya</taxon>
        <taxon>Ascomycota</taxon>
        <taxon>Pezizomycotina</taxon>
        <taxon>Sordariomycetes</taxon>
        <taxon>Hypocreomycetidae</taxon>
        <taxon>Microascales</taxon>
        <taxon>Microascaceae</taxon>
        <taxon>Lomentospora</taxon>
    </lineage>
</organism>
<comment type="pathway">
    <text evidence="2 10">Glycan metabolism; cellulose degradation.</text>
</comment>
<feature type="chain" id="PRO_5014950044" description="beta-glucosidase" evidence="11">
    <location>
        <begin position="18"/>
        <end position="834"/>
    </location>
</feature>
<comment type="similarity">
    <text evidence="3 10">Belongs to the glycosyl hydrolase 3 family.</text>
</comment>
<dbReference type="Proteomes" id="UP000233524">
    <property type="component" value="Unassembled WGS sequence"/>
</dbReference>
<dbReference type="FunFam" id="3.40.50.1700:FF:000003">
    <property type="entry name" value="Probable beta-glucosidase"/>
    <property type="match status" value="1"/>
</dbReference>
<keyword evidence="8 10" id="KW-0326">Glycosidase</keyword>
<evidence type="ECO:0000259" key="12">
    <source>
        <dbReference type="SMART" id="SM01217"/>
    </source>
</evidence>
<dbReference type="Pfam" id="PF01915">
    <property type="entry name" value="Glyco_hydro_3_C"/>
    <property type="match status" value="1"/>
</dbReference>
<dbReference type="EMBL" id="NLAX01000002">
    <property type="protein sequence ID" value="PKS13031.1"/>
    <property type="molecule type" value="Genomic_DNA"/>
</dbReference>
<evidence type="ECO:0000256" key="2">
    <source>
        <dbReference type="ARBA" id="ARBA00004987"/>
    </source>
</evidence>
<dbReference type="InterPro" id="IPR013783">
    <property type="entry name" value="Ig-like_fold"/>
</dbReference>
<dbReference type="GO" id="GO:0008422">
    <property type="term" value="F:beta-glucosidase activity"/>
    <property type="evidence" value="ECO:0007669"/>
    <property type="project" value="UniProtKB-EC"/>
</dbReference>
<evidence type="ECO:0000256" key="4">
    <source>
        <dbReference type="ARBA" id="ARBA00022729"/>
    </source>
</evidence>
<dbReference type="SMART" id="SM01217">
    <property type="entry name" value="Fn3_like"/>
    <property type="match status" value="1"/>
</dbReference>
<feature type="signal peptide" evidence="11">
    <location>
        <begin position="1"/>
        <end position="17"/>
    </location>
</feature>
<proteinExistence type="inferred from homology"/>
<dbReference type="UniPathway" id="UPA00696"/>
<reference evidence="13 14" key="1">
    <citation type="journal article" date="2017" name="G3 (Bethesda)">
        <title>First Draft Genome Sequence of the Pathogenic Fungus Lomentospora prolificans (Formerly Scedosporium prolificans).</title>
        <authorList>
            <person name="Luo R."/>
            <person name="Zimin A."/>
            <person name="Workman R."/>
            <person name="Fan Y."/>
            <person name="Pertea G."/>
            <person name="Grossman N."/>
            <person name="Wear M.P."/>
            <person name="Jia B."/>
            <person name="Miller H."/>
            <person name="Casadevall A."/>
            <person name="Timp W."/>
            <person name="Zhang S.X."/>
            <person name="Salzberg S.L."/>
        </authorList>
    </citation>
    <scope>NUCLEOTIDE SEQUENCE [LARGE SCALE GENOMIC DNA]</scope>
    <source>
        <strain evidence="13 14">JHH-5317</strain>
    </source>
</reference>
<dbReference type="Pfam" id="PF14310">
    <property type="entry name" value="Fn3-like"/>
    <property type="match status" value="1"/>
</dbReference>
<dbReference type="InterPro" id="IPR026891">
    <property type="entry name" value="Fn3-like"/>
</dbReference>
<dbReference type="AlphaFoldDB" id="A0A2N3NKW4"/>
<dbReference type="Gene3D" id="3.20.20.300">
    <property type="entry name" value="Glycoside hydrolase, family 3, N-terminal domain"/>
    <property type="match status" value="1"/>
</dbReference>
<dbReference type="InterPro" id="IPR001764">
    <property type="entry name" value="Glyco_hydro_3_N"/>
</dbReference>
<dbReference type="FunFam" id="3.20.20.300:FF:000002">
    <property type="entry name" value="Probable beta-glucosidase"/>
    <property type="match status" value="1"/>
</dbReference>
<dbReference type="PANTHER" id="PTHR42715:SF29">
    <property type="entry name" value="BETA-GLUCOSIDASE A-RELATED"/>
    <property type="match status" value="1"/>
</dbReference>
<evidence type="ECO:0000256" key="7">
    <source>
        <dbReference type="ARBA" id="ARBA00023277"/>
    </source>
</evidence>
<name>A0A2N3NKW4_9PEZI</name>
<sequence length="834" mass="90369">MLRSLLIGVLVALPAYALDAPERFYPSPWASGGPDGWDEAYEKARDFVSQLTLPEKVNLTTGTGWQADRCVGVTGSVPRLGFRGFCLQDGPLGVRYADKISAFPAGVNAAATWSRSLIRARGAAMGAEFYGKGIDIQLGPSVGPLGLFPEGGRNWEGFGNDPYLAGAATAFTVEGIQSEGVIACVKHYILNEQEHFRGSVSSEVNDRVMHEVYLWPFADAVRAGVGSVMCSYNRVNGTYACENAYTNYLLKNELSFQGFVMSDWGAQHTSLESALNGLDMTMPGDSFGRGTGTYNSLWGGVLTEAVLAGQVPQWRLDDMVTRIMAAYYKVHVGEKEERPDINFNAWTNATEGPLYFAANETWTIVNEHVDVAADHADLIREIGAKSVVVLKNEGALPLKKPKSMAVIGEDAQDNPDGVNACVDRACNNGTLAMGWGSGTTDFPYLVAPATALLLRAEGDGTAFSNVESNWDLEAAMDAAADVEVALVFANANAGENYVFVEDNEGDRNNLTLWKGGDALINAVASVNPNTVVVLHTVGPVLIEDYKQHPNITAILWAGLPGQESGNGLVDILYGDINPQGRSPFTWGKNAEDWGVSLLYQSEEQPPSQDLNAGLFIDYRHFDKEEIEPSYEFGFGLSYTTFEYSNLEVDLVAEDGPSYEPAEGETEKAPTFGEIGSREDALTPEDFVGIPRYVYSWVKEEGKAPADIEITESSKTGEAQKVHPAGGAPGGNPGLYEVIYRVSVTVENTGDVAGTEIVQLYLSHGDPKGPVRVLRGFEDVELEPEEAKTVTFDLTYRDLATWDEEAANWVIADTQKAVYVGASSRDLRLDAELDF</sequence>
<evidence type="ECO:0000313" key="13">
    <source>
        <dbReference type="EMBL" id="PKS13031.1"/>
    </source>
</evidence>
<dbReference type="PRINTS" id="PR00133">
    <property type="entry name" value="GLHYDRLASE3"/>
</dbReference>
<dbReference type="InterPro" id="IPR050288">
    <property type="entry name" value="Cellulose_deg_GH3"/>
</dbReference>
<accession>A0A2N3NKW4</accession>
<dbReference type="InterPro" id="IPR036881">
    <property type="entry name" value="Glyco_hydro_3_C_sf"/>
</dbReference>
<evidence type="ECO:0000256" key="9">
    <source>
        <dbReference type="ARBA" id="ARBA00023326"/>
    </source>
</evidence>
<dbReference type="SUPFAM" id="SSF51445">
    <property type="entry name" value="(Trans)glycosidases"/>
    <property type="match status" value="1"/>
</dbReference>
<evidence type="ECO:0000256" key="10">
    <source>
        <dbReference type="RuleBase" id="RU361161"/>
    </source>
</evidence>
<keyword evidence="6" id="KW-0325">Glycoprotein</keyword>
<dbReference type="SUPFAM" id="SSF52279">
    <property type="entry name" value="Beta-D-glucan exohydrolase, C-terminal domain"/>
    <property type="match status" value="1"/>
</dbReference>
<keyword evidence="14" id="KW-1185">Reference proteome</keyword>
<dbReference type="InterPro" id="IPR036962">
    <property type="entry name" value="Glyco_hydro_3_N_sf"/>
</dbReference>
<dbReference type="Gene3D" id="3.40.50.1700">
    <property type="entry name" value="Glycoside hydrolase family 3 C-terminal domain"/>
    <property type="match status" value="1"/>
</dbReference>
<keyword evidence="9 10" id="KW-0624">Polysaccharide degradation</keyword>
<evidence type="ECO:0000313" key="14">
    <source>
        <dbReference type="Proteomes" id="UP000233524"/>
    </source>
</evidence>
<evidence type="ECO:0000256" key="3">
    <source>
        <dbReference type="ARBA" id="ARBA00005336"/>
    </source>
</evidence>
<dbReference type="InterPro" id="IPR017853">
    <property type="entry name" value="GH"/>
</dbReference>
<dbReference type="PROSITE" id="PS00775">
    <property type="entry name" value="GLYCOSYL_HYDROL_F3"/>
    <property type="match status" value="1"/>
</dbReference>
<comment type="caution">
    <text evidence="13">The sequence shown here is derived from an EMBL/GenBank/DDBJ whole genome shotgun (WGS) entry which is preliminary data.</text>
</comment>
<evidence type="ECO:0000256" key="1">
    <source>
        <dbReference type="ARBA" id="ARBA00000448"/>
    </source>
</evidence>
<dbReference type="InterPro" id="IPR002772">
    <property type="entry name" value="Glyco_hydro_3_C"/>
</dbReference>
<feature type="domain" description="Fibronectin type III-like" evidence="12">
    <location>
        <begin position="755"/>
        <end position="823"/>
    </location>
</feature>
<comment type="catalytic activity">
    <reaction evidence="1 10">
        <text>Hydrolysis of terminal, non-reducing beta-D-glucosyl residues with release of beta-D-glucose.</text>
        <dbReference type="EC" id="3.2.1.21"/>
    </reaction>
</comment>
<dbReference type="VEuPathDB" id="FungiDB:jhhlp_000372"/>